<organism evidence="2 3">
    <name type="scientific">Cirrhinus mrigala</name>
    <name type="common">Mrigala</name>
    <dbReference type="NCBI Taxonomy" id="683832"/>
    <lineage>
        <taxon>Eukaryota</taxon>
        <taxon>Metazoa</taxon>
        <taxon>Chordata</taxon>
        <taxon>Craniata</taxon>
        <taxon>Vertebrata</taxon>
        <taxon>Euteleostomi</taxon>
        <taxon>Actinopterygii</taxon>
        <taxon>Neopterygii</taxon>
        <taxon>Teleostei</taxon>
        <taxon>Ostariophysi</taxon>
        <taxon>Cypriniformes</taxon>
        <taxon>Cyprinidae</taxon>
        <taxon>Labeoninae</taxon>
        <taxon>Labeonini</taxon>
        <taxon>Cirrhinus</taxon>
    </lineage>
</organism>
<dbReference type="Proteomes" id="UP001529510">
    <property type="component" value="Unassembled WGS sequence"/>
</dbReference>
<dbReference type="InterPro" id="IPR016186">
    <property type="entry name" value="C-type_lectin-like/link_sf"/>
</dbReference>
<dbReference type="InterPro" id="IPR001304">
    <property type="entry name" value="C-type_lectin-like"/>
</dbReference>
<protein>
    <recommendedName>
        <fullName evidence="1">C-type lectin domain-containing protein</fullName>
    </recommendedName>
</protein>
<gene>
    <name evidence="2" type="ORF">M9458_016939</name>
</gene>
<keyword evidence="3" id="KW-1185">Reference proteome</keyword>
<dbReference type="Gene3D" id="3.10.100.10">
    <property type="entry name" value="Mannose-Binding Protein A, subunit A"/>
    <property type="match status" value="1"/>
</dbReference>
<dbReference type="SUPFAM" id="SSF56436">
    <property type="entry name" value="C-type lectin-like"/>
    <property type="match status" value="1"/>
</dbReference>
<dbReference type="PROSITE" id="PS50041">
    <property type="entry name" value="C_TYPE_LECTIN_2"/>
    <property type="match status" value="1"/>
</dbReference>
<evidence type="ECO:0000313" key="3">
    <source>
        <dbReference type="Proteomes" id="UP001529510"/>
    </source>
</evidence>
<dbReference type="PANTHER" id="PTHR45784:SF3">
    <property type="entry name" value="C-TYPE LECTIN DOMAIN FAMILY 4 MEMBER K-LIKE-RELATED"/>
    <property type="match status" value="1"/>
</dbReference>
<dbReference type="EMBL" id="JAMKFB020000007">
    <property type="protein sequence ID" value="KAL0189840.1"/>
    <property type="molecule type" value="Genomic_DNA"/>
</dbReference>
<dbReference type="InterPro" id="IPR016187">
    <property type="entry name" value="CTDL_fold"/>
</dbReference>
<accession>A0ABD0QUG0</accession>
<proteinExistence type="predicted"/>
<sequence length="118" mass="13169">MYCRTNYLDLATVKDDFENQFLVNTLNMEFDLEAWIGLSKTSGHVSSSVKWLNGQPDNVSGDEECAIANTDGELADDTCSTSLPFYCRENGKIQRVRVAVKSDGYLDESAVMEAIEKK</sequence>
<comment type="caution">
    <text evidence="2">The sequence shown here is derived from an EMBL/GenBank/DDBJ whole genome shotgun (WGS) entry which is preliminary data.</text>
</comment>
<dbReference type="AlphaFoldDB" id="A0ABD0QUG0"/>
<dbReference type="PANTHER" id="PTHR45784">
    <property type="entry name" value="C-TYPE LECTIN DOMAIN FAMILY 20 MEMBER A-RELATED"/>
    <property type="match status" value="1"/>
</dbReference>
<feature type="non-terminal residue" evidence="2">
    <location>
        <position position="118"/>
    </location>
</feature>
<dbReference type="Pfam" id="PF00059">
    <property type="entry name" value="Lectin_C"/>
    <property type="match status" value="1"/>
</dbReference>
<evidence type="ECO:0000313" key="2">
    <source>
        <dbReference type="EMBL" id="KAL0189840.1"/>
    </source>
</evidence>
<evidence type="ECO:0000259" key="1">
    <source>
        <dbReference type="PROSITE" id="PS50041"/>
    </source>
</evidence>
<name>A0ABD0QUG0_CIRMR</name>
<reference evidence="2 3" key="1">
    <citation type="submission" date="2024-05" db="EMBL/GenBank/DDBJ databases">
        <title>Genome sequencing and assembly of Indian major carp, Cirrhinus mrigala (Hamilton, 1822).</title>
        <authorList>
            <person name="Mohindra V."/>
            <person name="Chowdhury L.M."/>
            <person name="Lal K."/>
            <person name="Jena J.K."/>
        </authorList>
    </citation>
    <scope>NUCLEOTIDE SEQUENCE [LARGE SCALE GENOMIC DNA]</scope>
    <source>
        <strain evidence="2">CM1030</strain>
        <tissue evidence="2">Blood</tissue>
    </source>
</reference>
<feature type="domain" description="C-type lectin" evidence="1">
    <location>
        <begin position="1"/>
        <end position="88"/>
    </location>
</feature>